<dbReference type="EMBL" id="JWTA01000006">
    <property type="protein sequence ID" value="KIC63247.1"/>
    <property type="molecule type" value="Genomic_DNA"/>
</dbReference>
<dbReference type="AlphaFoldDB" id="A0A0B4D3R3"/>
<reference evidence="2 3" key="1">
    <citation type="submission" date="2014-12" db="EMBL/GenBank/DDBJ databases">
        <title>Genome sequencing of Chryseobacterium taiwanense TPW19.</title>
        <authorList>
            <person name="Tan P.W."/>
            <person name="Chan K.-G."/>
        </authorList>
    </citation>
    <scope>NUCLEOTIDE SEQUENCE [LARGE SCALE GENOMIC DNA]</scope>
    <source>
        <strain evidence="2 3">TPW19</strain>
    </source>
</reference>
<sequence>MSAIKFLCLKIFFSTILLLTFFSCTQEVKKNTPKNNEITFISYSNVSGNLGNYNIIKITKDSITSEQGNTTRQTHKQWASKIQPQIWKKLISSFDLKTLNHIKSSESVQAKGGIDEVFQIKTSRKSHVYVNSYNDSLHYKQFARFKSQLEKILPTEHP</sequence>
<evidence type="ECO:0008006" key="4">
    <source>
        <dbReference type="Google" id="ProtNLM"/>
    </source>
</evidence>
<proteinExistence type="predicted"/>
<evidence type="ECO:0000313" key="2">
    <source>
        <dbReference type="EMBL" id="KIC63247.1"/>
    </source>
</evidence>
<accession>A0A0B4D3R3</accession>
<keyword evidence="3" id="KW-1185">Reference proteome</keyword>
<dbReference type="STRING" id="363331.RM51_09370"/>
<evidence type="ECO:0000256" key="1">
    <source>
        <dbReference type="SAM" id="SignalP"/>
    </source>
</evidence>
<feature type="chain" id="PRO_5002102441" description="Lipoprotein" evidence="1">
    <location>
        <begin position="26"/>
        <end position="158"/>
    </location>
</feature>
<dbReference type="Proteomes" id="UP000031167">
    <property type="component" value="Unassembled WGS sequence"/>
</dbReference>
<keyword evidence="1" id="KW-0732">Signal</keyword>
<name>A0A0B4D3R3_9FLAO</name>
<comment type="caution">
    <text evidence="2">The sequence shown here is derived from an EMBL/GenBank/DDBJ whole genome shotgun (WGS) entry which is preliminary data.</text>
</comment>
<gene>
    <name evidence="2" type="ORF">RM51_09370</name>
</gene>
<evidence type="ECO:0000313" key="3">
    <source>
        <dbReference type="Proteomes" id="UP000031167"/>
    </source>
</evidence>
<organism evidence="2 3">
    <name type="scientific">Chryseobacterium taiwanense</name>
    <dbReference type="NCBI Taxonomy" id="363331"/>
    <lineage>
        <taxon>Bacteria</taxon>
        <taxon>Pseudomonadati</taxon>
        <taxon>Bacteroidota</taxon>
        <taxon>Flavobacteriia</taxon>
        <taxon>Flavobacteriales</taxon>
        <taxon>Weeksellaceae</taxon>
        <taxon>Chryseobacterium group</taxon>
        <taxon>Chryseobacterium</taxon>
    </lineage>
</organism>
<protein>
    <recommendedName>
        <fullName evidence="4">Lipoprotein</fullName>
    </recommendedName>
</protein>
<dbReference type="PROSITE" id="PS51257">
    <property type="entry name" value="PROKAR_LIPOPROTEIN"/>
    <property type="match status" value="1"/>
</dbReference>
<feature type="signal peptide" evidence="1">
    <location>
        <begin position="1"/>
        <end position="25"/>
    </location>
</feature>
<dbReference type="OrthoDB" id="1273858at2"/>